<dbReference type="Proteomes" id="UP000050794">
    <property type="component" value="Unassembled WGS sequence"/>
</dbReference>
<accession>A0A183VA15</accession>
<proteinExistence type="predicted"/>
<dbReference type="WBParaSite" id="TCNE_0001758601-mRNA-1">
    <property type="protein sequence ID" value="TCNE_0001758601-mRNA-1"/>
    <property type="gene ID" value="TCNE_0001758601"/>
</dbReference>
<gene>
    <name evidence="1" type="ORF">TCNE_LOCUS17585</name>
</gene>
<evidence type="ECO:0000313" key="3">
    <source>
        <dbReference type="WBParaSite" id="TCNE_0001758601-mRNA-1"/>
    </source>
</evidence>
<evidence type="ECO:0000313" key="2">
    <source>
        <dbReference type="Proteomes" id="UP000050794"/>
    </source>
</evidence>
<protein>
    <submittedName>
        <fullName evidence="3">P-loop containing nucleoside triphosphatehydrolases superfamily protein</fullName>
    </submittedName>
</protein>
<reference evidence="1 2" key="2">
    <citation type="submission" date="2018-11" db="EMBL/GenBank/DDBJ databases">
        <authorList>
            <consortium name="Pathogen Informatics"/>
        </authorList>
    </citation>
    <scope>NUCLEOTIDE SEQUENCE [LARGE SCALE GENOMIC DNA]</scope>
</reference>
<reference evidence="3" key="1">
    <citation type="submission" date="2016-06" db="UniProtKB">
        <authorList>
            <consortium name="WormBaseParasite"/>
        </authorList>
    </citation>
    <scope>IDENTIFICATION</scope>
</reference>
<sequence length="138" mass="14976">MLNKTANISTLTSALAKDSAMVGMVKMNNWDDETDRVYKTSHLWSAKPVIGHITVIVCGEVEVKEVKERRAVGIRMAHAKAAGKVGMVDPVFSSLLEKQMALLSCYMQKTASMVIVSGFFYGSSTQAGAFISLLSLVE</sequence>
<organism evidence="2 3">
    <name type="scientific">Toxocara canis</name>
    <name type="common">Canine roundworm</name>
    <dbReference type="NCBI Taxonomy" id="6265"/>
    <lineage>
        <taxon>Eukaryota</taxon>
        <taxon>Metazoa</taxon>
        <taxon>Ecdysozoa</taxon>
        <taxon>Nematoda</taxon>
        <taxon>Chromadorea</taxon>
        <taxon>Rhabditida</taxon>
        <taxon>Spirurina</taxon>
        <taxon>Ascaridomorpha</taxon>
        <taxon>Ascaridoidea</taxon>
        <taxon>Toxocaridae</taxon>
        <taxon>Toxocara</taxon>
    </lineage>
</organism>
<name>A0A183VA15_TOXCA</name>
<dbReference type="EMBL" id="UYWY01024582">
    <property type="protein sequence ID" value="VDM48906.1"/>
    <property type="molecule type" value="Genomic_DNA"/>
</dbReference>
<keyword evidence="2" id="KW-1185">Reference proteome</keyword>
<evidence type="ECO:0000313" key="1">
    <source>
        <dbReference type="EMBL" id="VDM48906.1"/>
    </source>
</evidence>
<dbReference type="AlphaFoldDB" id="A0A183VA15"/>